<gene>
    <name evidence="2" type="ORF">CLP_1288</name>
</gene>
<keyword evidence="1" id="KW-0175">Coiled coil</keyword>
<proteinExistence type="predicted"/>
<dbReference type="EMBL" id="ACOM01000005">
    <property type="protein sequence ID" value="EEP54857.1"/>
    <property type="molecule type" value="Genomic_DNA"/>
</dbReference>
<name>C4IKA5_CLOBU</name>
<evidence type="ECO:0000313" key="2">
    <source>
        <dbReference type="EMBL" id="EEP54857.1"/>
    </source>
</evidence>
<reference evidence="2 3" key="1">
    <citation type="submission" date="2009-08" db="EMBL/GenBank/DDBJ databases">
        <authorList>
            <person name="Shrivastava S."/>
            <person name="Brinkac L.B."/>
            <person name="Brown J.L."/>
            <person name="Bruce D.B."/>
            <person name="Detter C."/>
            <person name="Green L.D."/>
            <person name="Munk C.A."/>
            <person name="Rogers Y.C."/>
            <person name="Tapia R."/>
            <person name="Sims D.R."/>
            <person name="Smith L.A."/>
            <person name="Smith T.J."/>
            <person name="Sutton G."/>
            <person name="Brettin T."/>
        </authorList>
    </citation>
    <scope>NUCLEOTIDE SEQUENCE [LARGE SCALE GENOMIC DNA]</scope>
    <source>
        <strain evidence="3">E4 str. BoNT E BL5262</strain>
    </source>
</reference>
<feature type="coiled-coil region" evidence="1">
    <location>
        <begin position="125"/>
        <end position="185"/>
    </location>
</feature>
<protein>
    <submittedName>
        <fullName evidence="2">Uncharacterized protein</fullName>
    </submittedName>
</protein>
<comment type="caution">
    <text evidence="2">The sequence shown here is derived from an EMBL/GenBank/DDBJ whole genome shotgun (WGS) entry which is preliminary data.</text>
</comment>
<dbReference type="eggNOG" id="COG5301">
    <property type="taxonomic scope" value="Bacteria"/>
</dbReference>
<evidence type="ECO:0000256" key="1">
    <source>
        <dbReference type="SAM" id="Coils"/>
    </source>
</evidence>
<keyword evidence="3" id="KW-1185">Reference proteome</keyword>
<dbReference type="HOGENOM" id="CLU_281704_0_0_9"/>
<dbReference type="Proteomes" id="UP000003081">
    <property type="component" value="Unassembled WGS sequence"/>
</dbReference>
<evidence type="ECO:0000313" key="3">
    <source>
        <dbReference type="Proteomes" id="UP000003081"/>
    </source>
</evidence>
<dbReference type="AlphaFoldDB" id="C4IKA5"/>
<dbReference type="RefSeq" id="WP_003409181.1">
    <property type="nucleotide sequence ID" value="NZ_ACOM01000005.1"/>
</dbReference>
<organism evidence="2 3">
    <name type="scientific">Clostridium butyricum E4 str. BoNT E BL5262</name>
    <dbReference type="NCBI Taxonomy" id="632245"/>
    <lineage>
        <taxon>Bacteria</taxon>
        <taxon>Bacillati</taxon>
        <taxon>Bacillota</taxon>
        <taxon>Clostridia</taxon>
        <taxon>Eubacteriales</taxon>
        <taxon>Clostridiaceae</taxon>
        <taxon>Clostridium</taxon>
    </lineage>
</organism>
<sequence length="1111" mass="120751">MELSKFGQKLNKLDGNVYTIEEIITPIDGIYEADLEHDNVDTNTINIYTESMCSGNKVNTYKVTTPSLTPWRKHIKVYSNEPTLYITYETTGDTVEADDVNDLQDAIKLTQEGLNAETDRAIEAEAQLQTNLDNETTRAKNAEKQLQTNIDNEVNRAKNAENTIQTNLNNEVKKATNRENALETSINAETTRATKVEGEITTSLNAEISRAKSAESTLTTNLNNEVTRATKAEQAIQAAISTNQPIWEDKYTKAEIDNKISQVVSNMDWKESVATYADIATTYPNPQDGWTVNVKDTDITYRWDGSKWISISANAIPLATSSVDGKMSKTDKSFLDTVRSLWNSAVTHISDTVKHITSAERTLWDTVSNKLDKTGDTITGTLNVNNAGELRKTTGSRNGIVLAGDEEIVIRGGNTYDSDLLLTENVFSYGGKEIYHAGNLTKVSQLTNDSGYLTSTDIDVSQSHVHTNKTTLDKITEDKLTSWDGKLDKTGGTVTGRIICNGGVTVKSLNGGAGTAGYMYVARITVNRANQDQPIIFDIQQRGRYGTVIFQFDNSSSTDPALIKFVKRGNIEAYMVKVSESVRDLYIKKSEGYDVIDIISMGKGEYMTYLNIDWKGTTVSALPTGYITATREYMDMSVAQSALDSDGNQINTTYVKNSDINATPFYEATELSANSYNVVTGFSRTSLSDGYNLRVAIPTNATGATSLTVDSVKAPIKLSDGSNVSDLKAGGVYALTCYNGNFICASAGGSADDVTFTSDKLLTGYTANNSNGKAISGTMVNNGAPTSTLSCGGSYKLSEGYYSGGTITANSLASQTQATATAGQILNGQTAYVNGQKVTGTMPFKGQYGLQCTSQTVWNDRLYYRIPEGYYGGGNYDSNNGKAECYLPFPDVASQLGITADKLLVGNTICGVNGSIPRLSENSPINYDSTNQTKVIVGDEVFSYTTNTDGVNRVLIRYAGENGYITGNTLFGVETSHMANRLGITADKIVAGNTVCGVIGTGGTRIASGVATSYYNNTTTTHTYYIDIPTDFTPKAVFGYIAYNYISGIPVLFQSNNFNSSTVYVSYYRKSAQEVLCSVVDPANYNMKKIKIAENTSTMFSDYPVYWWAIG</sequence>
<accession>C4IKA5</accession>